<feature type="transmembrane region" description="Helical" evidence="7">
    <location>
        <begin position="7"/>
        <end position="29"/>
    </location>
</feature>
<dbReference type="InterPro" id="IPR002682">
    <property type="entry name" value="PSII_PsbJ"/>
</dbReference>
<keyword evidence="1 7" id="KW-0674">Reaction center</keyword>
<dbReference type="EMBL" id="HM222967">
    <property type="protein sequence ID" value="ADJ66528.1"/>
    <property type="molecule type" value="Genomic_DNA"/>
</dbReference>
<dbReference type="AlphaFoldDB" id="D9IXK0"/>
<keyword evidence="7" id="KW-0793">Thylakoid</keyword>
<evidence type="ECO:0000256" key="4">
    <source>
        <dbReference type="ARBA" id="ARBA00022989"/>
    </source>
</evidence>
<evidence type="ECO:0000256" key="2">
    <source>
        <dbReference type="ARBA" id="ARBA00022531"/>
    </source>
</evidence>
<gene>
    <name evidence="7 8" type="primary">psbJ</name>
</gene>
<dbReference type="PANTHER" id="PTHR34812">
    <property type="entry name" value="PHOTOSYSTEM II REACTION CENTER PROTEIN J"/>
    <property type="match status" value="1"/>
</dbReference>
<keyword evidence="8" id="KW-0150">Chloroplast</keyword>
<evidence type="ECO:0000256" key="6">
    <source>
        <dbReference type="ARBA" id="ARBA00023276"/>
    </source>
</evidence>
<keyword evidence="4 7" id="KW-1133">Transmembrane helix</keyword>
<comment type="subunit">
    <text evidence="7">PSII is composed of 1 copy each of membrane proteins PsbA, PsbB, PsbC, PsbD, PsbE, PsbF, PsbH, PsbI, PsbJ, PsbK, PsbL, PsbM, PsbT, PsbX, PsbY, PsbZ, Psb30/Ycf12, at least 3 peripheral proteins of the oxygen-evolving complex and a large number of cofactors. It forms dimeric complexes.</text>
</comment>
<evidence type="ECO:0000256" key="5">
    <source>
        <dbReference type="ARBA" id="ARBA00023136"/>
    </source>
</evidence>
<protein>
    <recommendedName>
        <fullName evidence="7">Photosystem II reaction center protein J</fullName>
        <shortName evidence="7">PSII-J</shortName>
    </recommendedName>
</protein>
<keyword evidence="8" id="KW-0934">Plastid</keyword>
<geneLocation type="chloroplast" evidence="8"/>
<dbReference type="GeneID" id="9480923"/>
<proteinExistence type="inferred from homology"/>
<comment type="similarity">
    <text evidence="7">Belongs to the PsbJ family.</text>
</comment>
<organism evidence="8">
    <name type="scientific">Chromera velia</name>
    <dbReference type="NCBI Taxonomy" id="505693"/>
    <lineage>
        <taxon>Eukaryota</taxon>
        <taxon>Sar</taxon>
        <taxon>Alveolata</taxon>
        <taxon>Colpodellida</taxon>
        <taxon>Chromeraceae</taxon>
        <taxon>Chromera</taxon>
    </lineage>
</organism>
<dbReference type="Gene3D" id="6.10.250.2070">
    <property type="match status" value="1"/>
</dbReference>
<comment type="subcellular location">
    <subcellularLocation>
        <location evidence="7">Plastid</location>
        <location evidence="7">Chloroplast thylakoid membrane</location>
        <topology evidence="7">Single-pass membrane protein</topology>
    </subcellularLocation>
</comment>
<name>D9IXK0_9ALVE</name>
<evidence type="ECO:0000256" key="3">
    <source>
        <dbReference type="ARBA" id="ARBA00022692"/>
    </source>
</evidence>
<evidence type="ECO:0000256" key="1">
    <source>
        <dbReference type="ARBA" id="ARBA00022469"/>
    </source>
</evidence>
<reference evidence="8" key="2">
    <citation type="submission" date="2013-03" db="EMBL/GenBank/DDBJ databases">
        <title>Split photosystem protein, linear topology, and growth of structural complexity in the recombination-driven plastid genome of Chromera velia.</title>
        <authorList>
            <person name="Janouskovec J."/>
            <person name="Sobotka R."/>
            <person name="Lai D.-H."/>
            <person name="Flegontov P."/>
            <person name="Konik P."/>
            <person name="Komenda J."/>
            <person name="Ali S."/>
            <person name="Prasil O."/>
            <person name="Pain A."/>
            <person name="Obornik M."/>
            <person name="Lukes J."/>
            <person name="Keeling P.J."/>
        </authorList>
    </citation>
    <scope>NUCLEOTIDE SEQUENCE</scope>
    <source>
        <strain evidence="8">CCMP2878</strain>
    </source>
</reference>
<reference evidence="8" key="1">
    <citation type="journal article" date="2010" name="Proc. Natl. Acad. Sci. U.S.A.">
        <title>A common red algal origin of the apicomplexan, dinoflagellate, and heterokont plastids.</title>
        <authorList>
            <person name="Janouskovec J."/>
            <person name="Horak A."/>
            <person name="Obornik M."/>
            <person name="Lukes J."/>
            <person name="Keeling P.J."/>
        </authorList>
    </citation>
    <scope>NUCLEOTIDE SEQUENCE</scope>
    <source>
        <strain evidence="8">CCMP2878</strain>
    </source>
</reference>
<evidence type="ECO:0000256" key="7">
    <source>
        <dbReference type="HAMAP-Rule" id="MF_01305"/>
    </source>
</evidence>
<dbReference type="GO" id="GO:0015979">
    <property type="term" value="P:photosynthesis"/>
    <property type="evidence" value="ECO:0007669"/>
    <property type="project" value="UniProtKB-UniRule"/>
</dbReference>
<dbReference type="GO" id="GO:0009535">
    <property type="term" value="C:chloroplast thylakoid membrane"/>
    <property type="evidence" value="ECO:0007669"/>
    <property type="project" value="UniProtKB-SubCell"/>
</dbReference>
<dbReference type="InterPro" id="IPR037267">
    <property type="entry name" value="PSII_PsbJ_sf"/>
</dbReference>
<keyword evidence="5 7" id="KW-0472">Membrane</keyword>
<keyword evidence="6 7" id="KW-0604">Photosystem II</keyword>
<comment type="function">
    <text evidence="7">One of the components of the core complex of photosystem II (PSII). PSII is a light-driven water:plastoquinone oxidoreductase that uses light energy to abstract electrons from H(2)O, generating O(2) and a proton gradient subsequently used for ATP formation. It consists of a core antenna complex that captures photons, and an electron transfer chain that converts photonic excitation into a charge separation.</text>
</comment>
<keyword evidence="3 7" id="KW-0812">Transmembrane</keyword>
<dbReference type="HAMAP" id="MF_01305">
    <property type="entry name" value="PSII_PsbJ"/>
    <property type="match status" value="1"/>
</dbReference>
<dbReference type="NCBIfam" id="NF002722">
    <property type="entry name" value="PRK02565.1"/>
    <property type="match status" value="1"/>
</dbReference>
<sequence length="39" mass="4187">MSQETRVPLWFVGFIGGTAILLVLASFFYGSYTGLGSSL</sequence>
<dbReference type="SUPFAM" id="SSF161021">
    <property type="entry name" value="Photosystem II reaction center protein J, PsbJ"/>
    <property type="match status" value="1"/>
</dbReference>
<evidence type="ECO:0000313" key="8">
    <source>
        <dbReference type="EMBL" id="ADJ66528.1"/>
    </source>
</evidence>
<dbReference type="Pfam" id="PF01788">
    <property type="entry name" value="PsbJ"/>
    <property type="match status" value="1"/>
</dbReference>
<accession>D9IXK0</accession>
<keyword evidence="2 7" id="KW-0602">Photosynthesis</keyword>
<dbReference type="RefSeq" id="YP_003795286.1">
    <property type="nucleotide sequence ID" value="NC_014340.2"/>
</dbReference>
<dbReference type="GO" id="GO:0009539">
    <property type="term" value="C:photosystem II reaction center"/>
    <property type="evidence" value="ECO:0007669"/>
    <property type="project" value="InterPro"/>
</dbReference>
<dbReference type="PANTHER" id="PTHR34812:SF3">
    <property type="entry name" value="PHOTOSYSTEM II REACTION CENTER PROTEIN J"/>
    <property type="match status" value="1"/>
</dbReference>